<sequence>MGMDRDRTSVTPRRRFLSQLSLAVTGSALGLGKLSWAKETPPAPPLPTIQLGDHHITRLIAGSNPISGYSYMGPIMDRHMREYFTPEQTAEFLWSCERAGICTHQFSDPARMAGVFRTLRERGSKMQFICLHSGSPQSMPIEQVVRSTRPIAIAHHGGVTDRLFREGKSGEVHDFVKRVRDAGVLVGVSAHNPDCIKRVADEGWQVDFFMACFYYLTRTREELERMKVATLQIGYSFFASDPIAMTRVIQQVDQPCLAFKILAAGRQCSNAQTVEAAFRFAFEHLKPTDGVIVGMYPRYHDQISENAEYTRQFGPIRHA</sequence>
<evidence type="ECO:0000313" key="2">
    <source>
        <dbReference type="Proteomes" id="UP001431776"/>
    </source>
</evidence>
<gene>
    <name evidence="1" type="ORF">QJ522_22545</name>
</gene>
<dbReference type="Proteomes" id="UP001431776">
    <property type="component" value="Unassembled WGS sequence"/>
</dbReference>
<protein>
    <recommendedName>
        <fullName evidence="3">Twin-arginine translocation signal domain-containing protein</fullName>
    </recommendedName>
</protein>
<comment type="caution">
    <text evidence="1">The sequence shown here is derived from an EMBL/GenBank/DDBJ whole genome shotgun (WGS) entry which is preliminary data.</text>
</comment>
<keyword evidence="2" id="KW-1185">Reference proteome</keyword>
<evidence type="ECO:0000313" key="1">
    <source>
        <dbReference type="EMBL" id="MDI6451855.1"/>
    </source>
</evidence>
<dbReference type="EMBL" id="JASCXX010000067">
    <property type="protein sequence ID" value="MDI6451855.1"/>
    <property type="molecule type" value="Genomic_DNA"/>
</dbReference>
<reference evidence="1" key="1">
    <citation type="submission" date="2023-05" db="EMBL/GenBank/DDBJ databases">
        <title>Anaerotaeda fermentans gen. nov., sp. nov., a novel anaerobic planctomycete of the new family within the order Sedimentisphaerales isolated from Taman Peninsula, Russia.</title>
        <authorList>
            <person name="Khomyakova M.A."/>
            <person name="Merkel A.Y."/>
            <person name="Slobodkin A.I."/>
        </authorList>
    </citation>
    <scope>NUCLEOTIDE SEQUENCE</scope>
    <source>
        <strain evidence="1">M17dextr</strain>
    </source>
</reference>
<name>A0AAW6U4L7_9BACT</name>
<proteinExistence type="predicted"/>
<evidence type="ECO:0008006" key="3">
    <source>
        <dbReference type="Google" id="ProtNLM"/>
    </source>
</evidence>
<accession>A0AAW6U4L7</accession>
<organism evidence="1 2">
    <name type="scientific">Anaerobaca lacustris</name>
    <dbReference type="NCBI Taxonomy" id="3044600"/>
    <lineage>
        <taxon>Bacteria</taxon>
        <taxon>Pseudomonadati</taxon>
        <taxon>Planctomycetota</taxon>
        <taxon>Phycisphaerae</taxon>
        <taxon>Sedimentisphaerales</taxon>
        <taxon>Anaerobacaceae</taxon>
        <taxon>Anaerobaca</taxon>
    </lineage>
</organism>
<dbReference type="AlphaFoldDB" id="A0AAW6U4L7"/>
<dbReference type="RefSeq" id="WP_349247263.1">
    <property type="nucleotide sequence ID" value="NZ_JASCXX010000067.1"/>
</dbReference>